<dbReference type="EMBL" id="GIBP01006784">
    <property type="protein sequence ID" value="NDV35753.1"/>
    <property type="molecule type" value="Transcribed_RNA"/>
</dbReference>
<feature type="region of interest" description="Disordered" evidence="4">
    <location>
        <begin position="172"/>
        <end position="199"/>
    </location>
</feature>
<protein>
    <recommendedName>
        <fullName evidence="5">tRNA/rRNA methyltransferase SpoU type domain-containing protein</fullName>
    </recommendedName>
</protein>
<feature type="domain" description="tRNA/rRNA methyltransferase SpoU type" evidence="5">
    <location>
        <begin position="7"/>
        <end position="139"/>
    </location>
</feature>
<keyword evidence="1" id="KW-0820">tRNA-binding</keyword>
<dbReference type="PANTHER" id="PTHR43453">
    <property type="entry name" value="RRNA METHYLASE-LIKE"/>
    <property type="match status" value="1"/>
</dbReference>
<dbReference type="GO" id="GO:0008173">
    <property type="term" value="F:RNA methyltransferase activity"/>
    <property type="evidence" value="ECO:0007669"/>
    <property type="project" value="InterPro"/>
</dbReference>
<evidence type="ECO:0000256" key="3">
    <source>
        <dbReference type="ARBA" id="ARBA00022679"/>
    </source>
</evidence>
<evidence type="ECO:0000256" key="4">
    <source>
        <dbReference type="SAM" id="MobiDB-lite"/>
    </source>
</evidence>
<sequence length="226" mass="25988">MVLENSNSFNQQAVIRTAEIFGIQNIWIVEPNVSRRAKKITRGTDKFLSIQTFQTNKECIDALKKEGRTIWAYHYKADGTSIPFGQSSIEIPSKLAIVLGNESECCSEELLGCADQFIHIPLFGFADSLTLSITAALVIQTFFTVCPQARGDLSQQEKDDLRKEWYQKLGSKSEKRREQYLSFLDNPPPPLEDLRREGEESRNYVRKKLKERIHQKELQFQQDNPT</sequence>
<organism evidence="6">
    <name type="scientific">Arcella intermedia</name>
    <dbReference type="NCBI Taxonomy" id="1963864"/>
    <lineage>
        <taxon>Eukaryota</taxon>
        <taxon>Amoebozoa</taxon>
        <taxon>Tubulinea</taxon>
        <taxon>Elardia</taxon>
        <taxon>Arcellinida</taxon>
        <taxon>Sphaerothecina</taxon>
        <taxon>Arcellidae</taxon>
        <taxon>Arcella</taxon>
    </lineage>
</organism>
<dbReference type="InterPro" id="IPR001537">
    <property type="entry name" value="SpoU_MeTrfase"/>
</dbReference>
<dbReference type="PANTHER" id="PTHR43453:SF3">
    <property type="entry name" value="TRNA_RRNA METHYLTRANSFERASE SPOU TYPE DOMAIN-CONTAINING PROTEIN"/>
    <property type="match status" value="1"/>
</dbReference>
<evidence type="ECO:0000313" key="6">
    <source>
        <dbReference type="EMBL" id="NDV35753.1"/>
    </source>
</evidence>
<dbReference type="SUPFAM" id="SSF75217">
    <property type="entry name" value="alpha/beta knot"/>
    <property type="match status" value="1"/>
</dbReference>
<dbReference type="InterPro" id="IPR033671">
    <property type="entry name" value="TrmH"/>
</dbReference>
<dbReference type="AlphaFoldDB" id="A0A6B2LFC2"/>
<evidence type="ECO:0000259" key="5">
    <source>
        <dbReference type="Pfam" id="PF00588"/>
    </source>
</evidence>
<keyword evidence="3" id="KW-0808">Transferase</keyword>
<dbReference type="GO" id="GO:0000049">
    <property type="term" value="F:tRNA binding"/>
    <property type="evidence" value="ECO:0007669"/>
    <property type="project" value="UniProtKB-KW"/>
</dbReference>
<name>A0A6B2LFC2_9EUKA</name>
<proteinExistence type="predicted"/>
<dbReference type="InterPro" id="IPR029026">
    <property type="entry name" value="tRNA_m1G_MTases_N"/>
</dbReference>
<reference evidence="6" key="1">
    <citation type="journal article" date="2020" name="J. Eukaryot. Microbiol.">
        <title>De novo Sequencing, Assembly and Annotation of the Transcriptome for the Free-Living Testate Amoeba Arcella intermedia.</title>
        <authorList>
            <person name="Ribeiro G.M."/>
            <person name="Porfirio-Sousa A.L."/>
            <person name="Maurer-Alcala X.X."/>
            <person name="Katz L.A."/>
            <person name="Lahr D.J.G."/>
        </authorList>
    </citation>
    <scope>NUCLEOTIDE SEQUENCE</scope>
</reference>
<dbReference type="InterPro" id="IPR029028">
    <property type="entry name" value="Alpha/beta_knot_MTases"/>
</dbReference>
<dbReference type="GO" id="GO:0002938">
    <property type="term" value="P:tRNA guanine ribose methylation"/>
    <property type="evidence" value="ECO:0007669"/>
    <property type="project" value="TreeGrafter"/>
</dbReference>
<accession>A0A6B2LFC2</accession>
<keyword evidence="1" id="KW-0694">RNA-binding</keyword>
<dbReference type="Pfam" id="PF00588">
    <property type="entry name" value="SpoU_methylase"/>
    <property type="match status" value="1"/>
</dbReference>
<evidence type="ECO:0000256" key="1">
    <source>
        <dbReference type="ARBA" id="ARBA00022555"/>
    </source>
</evidence>
<evidence type="ECO:0000256" key="2">
    <source>
        <dbReference type="ARBA" id="ARBA00022603"/>
    </source>
</evidence>
<dbReference type="Gene3D" id="3.40.1280.10">
    <property type="match status" value="1"/>
</dbReference>
<keyword evidence="2" id="KW-0489">Methyltransferase</keyword>